<dbReference type="EMBL" id="GL883183">
    <property type="protein sequence ID" value="EGF98150.1"/>
    <property type="molecule type" value="Genomic_DNA"/>
</dbReference>
<name>F4SB02_MELLP</name>
<accession>F4SB02</accession>
<evidence type="ECO:0000313" key="2">
    <source>
        <dbReference type="Proteomes" id="UP000001072"/>
    </source>
</evidence>
<dbReference type="GeneID" id="18925090"/>
<organism evidence="2">
    <name type="scientific">Melampsora larici-populina (strain 98AG31 / pathotype 3-4-7)</name>
    <name type="common">Poplar leaf rust fungus</name>
    <dbReference type="NCBI Taxonomy" id="747676"/>
    <lineage>
        <taxon>Eukaryota</taxon>
        <taxon>Fungi</taxon>
        <taxon>Dikarya</taxon>
        <taxon>Basidiomycota</taxon>
        <taxon>Pucciniomycotina</taxon>
        <taxon>Pucciniomycetes</taxon>
        <taxon>Pucciniales</taxon>
        <taxon>Melampsoraceae</taxon>
        <taxon>Melampsora</taxon>
    </lineage>
</organism>
<dbReference type="HOGENOM" id="CLU_2237195_0_0_1"/>
<dbReference type="RefSeq" id="XP_007418568.1">
    <property type="nucleotide sequence ID" value="XM_007418506.1"/>
</dbReference>
<evidence type="ECO:0000313" key="1">
    <source>
        <dbReference type="EMBL" id="EGF98150.1"/>
    </source>
</evidence>
<dbReference type="AlphaFoldDB" id="F4SB02"/>
<dbReference type="Proteomes" id="UP000001072">
    <property type="component" value="Unassembled WGS sequence"/>
</dbReference>
<proteinExistence type="predicted"/>
<reference evidence="2" key="1">
    <citation type="journal article" date="2011" name="Proc. Natl. Acad. Sci. U.S.A.">
        <title>Obligate biotrophy features unraveled by the genomic analysis of rust fungi.</title>
        <authorList>
            <person name="Duplessis S."/>
            <person name="Cuomo C.A."/>
            <person name="Lin Y.-C."/>
            <person name="Aerts A."/>
            <person name="Tisserant E."/>
            <person name="Veneault-Fourrey C."/>
            <person name="Joly D.L."/>
            <person name="Hacquard S."/>
            <person name="Amselem J."/>
            <person name="Cantarel B.L."/>
            <person name="Chiu R."/>
            <person name="Coutinho P.M."/>
            <person name="Feau N."/>
            <person name="Field M."/>
            <person name="Frey P."/>
            <person name="Gelhaye E."/>
            <person name="Goldberg J."/>
            <person name="Grabherr M.G."/>
            <person name="Kodira C.D."/>
            <person name="Kohler A."/>
            <person name="Kuees U."/>
            <person name="Lindquist E.A."/>
            <person name="Lucas S.M."/>
            <person name="Mago R."/>
            <person name="Mauceli E."/>
            <person name="Morin E."/>
            <person name="Murat C."/>
            <person name="Pangilinan J.L."/>
            <person name="Park R."/>
            <person name="Pearson M."/>
            <person name="Quesneville H."/>
            <person name="Rouhier N."/>
            <person name="Sakthikumar S."/>
            <person name="Salamov A.A."/>
            <person name="Schmutz J."/>
            <person name="Selles B."/>
            <person name="Shapiro H."/>
            <person name="Tanguay P."/>
            <person name="Tuskan G.A."/>
            <person name="Henrissat B."/>
            <person name="Van de Peer Y."/>
            <person name="Rouze P."/>
            <person name="Ellis J.G."/>
            <person name="Dodds P.N."/>
            <person name="Schein J.E."/>
            <person name="Zhong S."/>
            <person name="Hamelin R.C."/>
            <person name="Grigoriev I.V."/>
            <person name="Szabo L.J."/>
            <person name="Martin F."/>
        </authorList>
    </citation>
    <scope>NUCLEOTIDE SEQUENCE [LARGE SCALE GENOMIC DNA]</scope>
    <source>
        <strain evidence="2">98AG31 / pathotype 3-4-7</strain>
    </source>
</reference>
<dbReference type="VEuPathDB" id="FungiDB:MELLADRAFT_113766"/>
<protein>
    <submittedName>
        <fullName evidence="1">Uncharacterized protein</fullName>
    </submittedName>
</protein>
<dbReference type="KEGG" id="mlr:MELLADRAFT_113766"/>
<dbReference type="InParanoid" id="F4SB02"/>
<keyword evidence="2" id="KW-1185">Reference proteome</keyword>
<gene>
    <name evidence="1" type="ORF">MELLADRAFT_113766</name>
</gene>
<sequence>MAHYQCVRSVKQGGTFISLALFVATATLPVNQLPIFHEHMSKINQFHVWLALDKSLGKWANEDAVATFELGCLVRGTGRLTQITPLSIIFGDVIGGITQEKSAKV</sequence>